<reference evidence="4" key="1">
    <citation type="journal article" date="2021" name="PeerJ">
        <title>Extensive microbial diversity within the chicken gut microbiome revealed by metagenomics and culture.</title>
        <authorList>
            <person name="Gilroy R."/>
            <person name="Ravi A."/>
            <person name="Getino M."/>
            <person name="Pursley I."/>
            <person name="Horton D.L."/>
            <person name="Alikhan N.F."/>
            <person name="Baker D."/>
            <person name="Gharbi K."/>
            <person name="Hall N."/>
            <person name="Watson M."/>
            <person name="Adriaenssens E.M."/>
            <person name="Foster-Nyarko E."/>
            <person name="Jarju S."/>
            <person name="Secka A."/>
            <person name="Antonio M."/>
            <person name="Oren A."/>
            <person name="Chaudhuri R.R."/>
            <person name="La Ragione R."/>
            <person name="Hildebrand F."/>
            <person name="Pallen M.J."/>
        </authorList>
    </citation>
    <scope>NUCLEOTIDE SEQUENCE</scope>
    <source>
        <strain evidence="4">4100</strain>
    </source>
</reference>
<dbReference type="Gene3D" id="3.90.550.10">
    <property type="entry name" value="Spore Coat Polysaccharide Biosynthesis Protein SpsA, Chain A"/>
    <property type="match status" value="1"/>
</dbReference>
<dbReference type="Proteomes" id="UP000711407">
    <property type="component" value="Unassembled WGS sequence"/>
</dbReference>
<dbReference type="InterPro" id="IPR005835">
    <property type="entry name" value="NTP_transferase_dom"/>
</dbReference>
<evidence type="ECO:0000313" key="4">
    <source>
        <dbReference type="EMBL" id="HJE39785.1"/>
    </source>
</evidence>
<comment type="caution">
    <text evidence="4">The sequence shown here is derived from an EMBL/GenBank/DDBJ whole genome shotgun (WGS) entry which is preliminary data.</text>
</comment>
<accession>A0A4Q0UB62</accession>
<dbReference type="PANTHER" id="PTHR43584">
    <property type="entry name" value="NUCLEOTIDYL TRANSFERASE"/>
    <property type="match status" value="1"/>
</dbReference>
<protein>
    <submittedName>
        <fullName evidence="4">NTP transferase domain-containing protein</fullName>
    </submittedName>
</protein>
<proteinExistence type="predicted"/>
<evidence type="ECO:0000256" key="2">
    <source>
        <dbReference type="ARBA" id="ARBA00022695"/>
    </source>
</evidence>
<evidence type="ECO:0000313" key="5">
    <source>
        <dbReference type="Proteomes" id="UP000711407"/>
    </source>
</evidence>
<sequence length="256" mass="27821">MKVKGMIFAAGIGSRLRPITDTIPKALVEVGGMPMLQRTLMRMRDAGINDVVVNVHHHAPKIMEFLAANDDFGMEISVSDESDMLLDTGGGLLKAATLIGDADAVVLHNADIYTDIPLLPLIDRYAQSGADIVLAVNRRPTSRYLLCDENKRMRGWINTATGELKPASLTAEKASTFAKVGFCGIHVVRPQTVFPALQSYSMQYGAKFSLTPFYIENSDGLNIMCVAAPANSHWVDIGKPETLSFARELADTHICG</sequence>
<evidence type="ECO:0000256" key="1">
    <source>
        <dbReference type="ARBA" id="ARBA00022679"/>
    </source>
</evidence>
<reference evidence="4" key="2">
    <citation type="submission" date="2021-09" db="EMBL/GenBank/DDBJ databases">
        <authorList>
            <person name="Gilroy R."/>
        </authorList>
    </citation>
    <scope>NUCLEOTIDE SEQUENCE</scope>
    <source>
        <strain evidence="4">4100</strain>
    </source>
</reference>
<dbReference type="Pfam" id="PF00483">
    <property type="entry name" value="NTP_transferase"/>
    <property type="match status" value="1"/>
</dbReference>
<keyword evidence="2" id="KW-0548">Nucleotidyltransferase</keyword>
<dbReference type="GO" id="GO:0016779">
    <property type="term" value="F:nucleotidyltransferase activity"/>
    <property type="evidence" value="ECO:0007669"/>
    <property type="project" value="UniProtKB-KW"/>
</dbReference>
<evidence type="ECO:0000259" key="3">
    <source>
        <dbReference type="Pfam" id="PF00483"/>
    </source>
</evidence>
<keyword evidence="1 4" id="KW-0808">Transferase</keyword>
<dbReference type="SUPFAM" id="SSF53448">
    <property type="entry name" value="Nucleotide-diphospho-sugar transferases"/>
    <property type="match status" value="1"/>
</dbReference>
<gene>
    <name evidence="4" type="ORF">K8V47_08535</name>
</gene>
<dbReference type="EMBL" id="DYXT01000045">
    <property type="protein sequence ID" value="HJE39785.1"/>
    <property type="molecule type" value="Genomic_DNA"/>
</dbReference>
<feature type="domain" description="Nucleotidyl transferase" evidence="3">
    <location>
        <begin position="4"/>
        <end position="144"/>
    </location>
</feature>
<dbReference type="AlphaFoldDB" id="A0A4Q0UB62"/>
<dbReference type="InterPro" id="IPR029044">
    <property type="entry name" value="Nucleotide-diphossugar_trans"/>
</dbReference>
<dbReference type="InterPro" id="IPR050065">
    <property type="entry name" value="GlmU-like"/>
</dbReference>
<dbReference type="PANTHER" id="PTHR43584:SF8">
    <property type="entry name" value="N-ACETYLMURAMATE ALPHA-1-PHOSPHATE URIDYLYLTRANSFERASE"/>
    <property type="match status" value="1"/>
</dbReference>
<organism evidence="4 5">
    <name type="scientific">Candidatus Amulumruptor caecigallinarius</name>
    <dbReference type="NCBI Taxonomy" id="2109911"/>
    <lineage>
        <taxon>Bacteria</taxon>
        <taxon>Pseudomonadati</taxon>
        <taxon>Bacteroidota</taxon>
        <taxon>Bacteroidia</taxon>
        <taxon>Bacteroidales</taxon>
        <taxon>Muribaculaceae</taxon>
        <taxon>Candidatus Amulumruptor</taxon>
    </lineage>
</organism>
<name>A0A4Q0UB62_9BACT</name>